<organism evidence="2 3">
    <name type="scientific">Gimesia alba</name>
    <dbReference type="NCBI Taxonomy" id="2527973"/>
    <lineage>
        <taxon>Bacteria</taxon>
        <taxon>Pseudomonadati</taxon>
        <taxon>Planctomycetota</taxon>
        <taxon>Planctomycetia</taxon>
        <taxon>Planctomycetales</taxon>
        <taxon>Planctomycetaceae</taxon>
        <taxon>Gimesia</taxon>
    </lineage>
</organism>
<evidence type="ECO:0000259" key="1">
    <source>
        <dbReference type="Pfam" id="PF07883"/>
    </source>
</evidence>
<feature type="domain" description="Cupin type-2" evidence="1">
    <location>
        <begin position="49"/>
        <end position="106"/>
    </location>
</feature>
<dbReference type="Proteomes" id="UP000317171">
    <property type="component" value="Chromosome"/>
</dbReference>
<name>A0A517R9P6_9PLAN</name>
<dbReference type="AlphaFoldDB" id="A0A517R9P6"/>
<dbReference type="EMBL" id="CP036269">
    <property type="protein sequence ID" value="QDT40588.1"/>
    <property type="molecule type" value="Genomic_DNA"/>
</dbReference>
<dbReference type="KEGG" id="gaz:Pan241w_06450"/>
<sequence>MVPEIKNLLTPFSTLPDAEVFDELFRGQTFRVERIVSTGQATREGQWYDQQHAEWVVLLSGAAVLRFEGETEGRTLVPGDAVNIPAHCRHRVEATAADRESVWLAIHYEPVENGETA</sequence>
<evidence type="ECO:0000313" key="2">
    <source>
        <dbReference type="EMBL" id="QDT40588.1"/>
    </source>
</evidence>
<dbReference type="OrthoDB" id="9798585at2"/>
<protein>
    <submittedName>
        <fullName evidence="2">Cupin domain protein</fullName>
    </submittedName>
</protein>
<reference evidence="2 3" key="1">
    <citation type="submission" date="2019-02" db="EMBL/GenBank/DDBJ databases">
        <title>Deep-cultivation of Planctomycetes and their phenomic and genomic characterization uncovers novel biology.</title>
        <authorList>
            <person name="Wiegand S."/>
            <person name="Jogler M."/>
            <person name="Boedeker C."/>
            <person name="Pinto D."/>
            <person name="Vollmers J."/>
            <person name="Rivas-Marin E."/>
            <person name="Kohn T."/>
            <person name="Peeters S.H."/>
            <person name="Heuer A."/>
            <person name="Rast P."/>
            <person name="Oberbeckmann S."/>
            <person name="Bunk B."/>
            <person name="Jeske O."/>
            <person name="Meyerdierks A."/>
            <person name="Storesund J.E."/>
            <person name="Kallscheuer N."/>
            <person name="Luecker S."/>
            <person name="Lage O.M."/>
            <person name="Pohl T."/>
            <person name="Merkel B.J."/>
            <person name="Hornburger P."/>
            <person name="Mueller R.-W."/>
            <person name="Bruemmer F."/>
            <person name="Labrenz M."/>
            <person name="Spormann A.M."/>
            <person name="Op den Camp H."/>
            <person name="Overmann J."/>
            <person name="Amann R."/>
            <person name="Jetten M.S.M."/>
            <person name="Mascher T."/>
            <person name="Medema M.H."/>
            <person name="Devos D.P."/>
            <person name="Kaster A.-K."/>
            <person name="Ovreas L."/>
            <person name="Rohde M."/>
            <person name="Galperin M.Y."/>
            <person name="Jogler C."/>
        </authorList>
    </citation>
    <scope>NUCLEOTIDE SEQUENCE [LARGE SCALE GENOMIC DNA]</scope>
    <source>
        <strain evidence="2 3">Pan241w</strain>
    </source>
</reference>
<dbReference type="CDD" id="cd06981">
    <property type="entry name" value="cupin_reut_a1446"/>
    <property type="match status" value="1"/>
</dbReference>
<accession>A0A517R9P6</accession>
<keyword evidence="3" id="KW-1185">Reference proteome</keyword>
<dbReference type="Pfam" id="PF07883">
    <property type="entry name" value="Cupin_2"/>
    <property type="match status" value="1"/>
</dbReference>
<dbReference type="Gene3D" id="2.60.120.10">
    <property type="entry name" value="Jelly Rolls"/>
    <property type="match status" value="1"/>
</dbReference>
<gene>
    <name evidence="2" type="ORF">Pan241w_06450</name>
</gene>
<dbReference type="InterPro" id="IPR013096">
    <property type="entry name" value="Cupin_2"/>
</dbReference>
<dbReference type="InterPro" id="IPR011051">
    <property type="entry name" value="RmlC_Cupin_sf"/>
</dbReference>
<dbReference type="InterPro" id="IPR014710">
    <property type="entry name" value="RmlC-like_jellyroll"/>
</dbReference>
<evidence type="ECO:0000313" key="3">
    <source>
        <dbReference type="Proteomes" id="UP000317171"/>
    </source>
</evidence>
<dbReference type="SUPFAM" id="SSF51182">
    <property type="entry name" value="RmlC-like cupins"/>
    <property type="match status" value="1"/>
</dbReference>
<proteinExistence type="predicted"/>
<dbReference type="RefSeq" id="WP_145210795.1">
    <property type="nucleotide sequence ID" value="NZ_CP036269.1"/>
</dbReference>